<gene>
    <name evidence="6" type="ORF">ENUP19_0047G0188</name>
</gene>
<accession>A0ABQ0DB87</accession>
<dbReference type="SUPFAM" id="SSF48371">
    <property type="entry name" value="ARM repeat"/>
    <property type="match status" value="2"/>
</dbReference>
<keyword evidence="3" id="KW-0963">Cytoplasm</keyword>
<keyword evidence="7" id="KW-1185">Reference proteome</keyword>
<keyword evidence="4" id="KW-0677">Repeat</keyword>
<comment type="subcellular location">
    <subcellularLocation>
        <location evidence="1">Cytoplasm</location>
    </subcellularLocation>
</comment>
<dbReference type="InterPro" id="IPR016024">
    <property type="entry name" value="ARM-type_fold"/>
</dbReference>
<evidence type="ECO:0000256" key="3">
    <source>
        <dbReference type="ARBA" id="ARBA00022490"/>
    </source>
</evidence>
<dbReference type="Proteomes" id="UP001628156">
    <property type="component" value="Unassembled WGS sequence"/>
</dbReference>
<proteinExistence type="predicted"/>
<evidence type="ECO:0000256" key="4">
    <source>
        <dbReference type="ARBA" id="ARBA00022737"/>
    </source>
</evidence>
<dbReference type="PANTHER" id="PTHR10527">
    <property type="entry name" value="IMPORTIN BETA"/>
    <property type="match status" value="1"/>
</dbReference>
<comment type="caution">
    <text evidence="6">The sequence shown here is derived from an EMBL/GenBank/DDBJ whole genome shotgun (WGS) entry which is preliminary data.</text>
</comment>
<dbReference type="InterPro" id="IPR011989">
    <property type="entry name" value="ARM-like"/>
</dbReference>
<dbReference type="Gene3D" id="1.25.10.10">
    <property type="entry name" value="Leucine-rich Repeat Variant"/>
    <property type="match status" value="1"/>
</dbReference>
<organism evidence="6 7">
    <name type="scientific">Entamoeba nuttalli</name>
    <dbReference type="NCBI Taxonomy" id="412467"/>
    <lineage>
        <taxon>Eukaryota</taxon>
        <taxon>Amoebozoa</taxon>
        <taxon>Evosea</taxon>
        <taxon>Archamoebae</taxon>
        <taxon>Mastigamoebida</taxon>
        <taxon>Entamoebidae</taxon>
        <taxon>Entamoeba</taxon>
    </lineage>
</organism>
<evidence type="ECO:0008006" key="8">
    <source>
        <dbReference type="Google" id="ProtNLM"/>
    </source>
</evidence>
<evidence type="ECO:0000256" key="2">
    <source>
        <dbReference type="ARBA" id="ARBA00022448"/>
    </source>
</evidence>
<evidence type="ECO:0000313" key="6">
    <source>
        <dbReference type="EMBL" id="GAB1220121.1"/>
    </source>
</evidence>
<dbReference type="EMBL" id="BAAFRS010000047">
    <property type="protein sequence ID" value="GAB1220121.1"/>
    <property type="molecule type" value="Genomic_DNA"/>
</dbReference>
<keyword evidence="2" id="KW-0813">Transport</keyword>
<evidence type="ECO:0000313" key="7">
    <source>
        <dbReference type="Proteomes" id="UP001628156"/>
    </source>
</evidence>
<name>A0ABQ0DB87_9EUKA</name>
<evidence type="ECO:0000256" key="5">
    <source>
        <dbReference type="ARBA" id="ARBA00022927"/>
    </source>
</evidence>
<evidence type="ECO:0000256" key="1">
    <source>
        <dbReference type="ARBA" id="ARBA00004496"/>
    </source>
</evidence>
<reference evidence="6 7" key="1">
    <citation type="journal article" date="2019" name="PLoS Negl. Trop. Dis.">
        <title>Whole genome sequencing of Entamoeba nuttalli reveals mammalian host-related molecular signatures and a novel octapeptide-repeat surface protein.</title>
        <authorList>
            <person name="Tanaka M."/>
            <person name="Makiuchi T."/>
            <person name="Komiyama T."/>
            <person name="Shiina T."/>
            <person name="Osaki K."/>
            <person name="Tachibana H."/>
        </authorList>
    </citation>
    <scope>NUCLEOTIDE SEQUENCE [LARGE SCALE GENOMIC DNA]</scope>
    <source>
        <strain evidence="6 7">P19-061405</strain>
    </source>
</reference>
<sequence length="1074" mass="121310">MAANIVQAFQATLSPDQNIRNQGEQVLDSLTTQPQLLPQIIQLGTANSGQSDDIRKSALLCFGRTINKIDDLKSVNQDVLLQICNSLINCMKNETSVHLKGAVAAAVSNFAQCMSDSELDWNGYFPTIIEILRDPRPLQQMIALDTLQASVSLKGSETLIALQQQVVQFCIQALTNGDATMKLTVVDFLSSAIVLLETTEQHGAFAKQLIVPLQNTLIWLIQNNRFDDFDNASASFCELIENSEYLFVGNEINIATQMYQLCCSAQHKETQQSALEIAVCLISQVPHLFKKNPLLSNIVLKLLEWLKSIDNDGAELLLNDEDPIEVENWSYAEDAYFRIVEAVGGAPIKDVLFKTTLEYLNMDQWNARYAALVALSLSVIPGKYIFKTTMSDLMKIVLKFVNDPHPLVLHALLDLLEELIEAFPKMCRRRHFNEIMQVVIVSFNSTVVIVQDKACFVVNSLLEEDQQTAEKLLPFAQPLMEGIFKTLNTSNLKAVSSALSIIVFITRVLQKQMESYYPLLKNVVDTLLPKCNTKDTLEHKGKLIEIMCIYSIINITFFPDSRQIVLKTFEELCNSNDVGSPMLPYILSGLCRFSEANDAGFIQYLGPIVQIILKRLLLKENPEAVIIDNEISVTNPYTEEKVYLLQTLFRITTSVKKAYGPYVQDTLNVLLPLISDPNASIKQVTAHLIPSIFEDAIFMIQDKGITDHTSILQQVAPIYYGIIDHLCMLLKKEKFTDNIQSYLTCLKMVLVLGGDNTLGEDRIGLVFESFDEILKKILDGVGIEDDDETIQIQNVDTDVLDDEEYEKIQDAAEEEDDWLSLILDITSYICKSHQKTFFTPFQYKLFPRVMIYFKQVEDSDKVSFAVAIIGCVIVDGKIYDFVPQIADQFIEFSHHKNIDIANNAIYFLGQFAKVDIPQFVPFIPKVLQSIGSMLSRQRTRAAVELADQVLICVGNIIGHYYTQIPNWQMIMQQWLNLFPAKSSYDEIVSLLSDLHNRGLLLEIMKLGNVAENIYRVVLYFARSLENENTSDETKKYIAQLIQALCPLVPQNVISEIWGKLSIDQRGDLDSLFHK</sequence>
<keyword evidence="5" id="KW-0653">Protein transport</keyword>
<protein>
    <recommendedName>
        <fullName evidence="8">HEAT repeat domain containing protein</fullName>
    </recommendedName>
</protein>
<dbReference type="InterPro" id="IPR040122">
    <property type="entry name" value="Importin_beta"/>
</dbReference>